<feature type="domain" description="Tubulin--tyrosine ligase-like protein 12 SET-like" evidence="1">
    <location>
        <begin position="65"/>
        <end position="126"/>
    </location>
</feature>
<evidence type="ECO:0000313" key="2">
    <source>
        <dbReference type="EMBL" id="VVC96239.1"/>
    </source>
</evidence>
<name>A0A5E4QDC6_9NEOP</name>
<proteinExistence type="predicted"/>
<dbReference type="EMBL" id="FZQP02002626">
    <property type="protein sequence ID" value="VVC96239.1"/>
    <property type="molecule type" value="Genomic_DNA"/>
</dbReference>
<evidence type="ECO:0000313" key="3">
    <source>
        <dbReference type="Proteomes" id="UP000324832"/>
    </source>
</evidence>
<dbReference type="GO" id="GO:0005737">
    <property type="term" value="C:cytoplasm"/>
    <property type="evidence" value="ECO:0007669"/>
    <property type="project" value="TreeGrafter"/>
</dbReference>
<accession>A0A5E4QDC6</accession>
<gene>
    <name evidence="2" type="ORF">LSINAPIS_LOCUS7780</name>
</gene>
<dbReference type="PANTHER" id="PTHR46088">
    <property type="entry name" value="TUBULIN--TYROSINE LIGASE-LIKE PROTEIN 12"/>
    <property type="match status" value="1"/>
</dbReference>
<dbReference type="InterPro" id="IPR027749">
    <property type="entry name" value="TTLL12"/>
</dbReference>
<dbReference type="InterPro" id="IPR057954">
    <property type="entry name" value="SET_TTL12"/>
</dbReference>
<dbReference type="PANTHER" id="PTHR46088:SF1">
    <property type="entry name" value="TUBULIN--TYROSINE LIGASE-LIKE PROTEIN 12"/>
    <property type="match status" value="1"/>
</dbReference>
<organism evidence="2 3">
    <name type="scientific">Leptidea sinapis</name>
    <dbReference type="NCBI Taxonomy" id="189913"/>
    <lineage>
        <taxon>Eukaryota</taxon>
        <taxon>Metazoa</taxon>
        <taxon>Ecdysozoa</taxon>
        <taxon>Arthropoda</taxon>
        <taxon>Hexapoda</taxon>
        <taxon>Insecta</taxon>
        <taxon>Pterygota</taxon>
        <taxon>Neoptera</taxon>
        <taxon>Endopterygota</taxon>
        <taxon>Lepidoptera</taxon>
        <taxon>Glossata</taxon>
        <taxon>Ditrysia</taxon>
        <taxon>Papilionoidea</taxon>
        <taxon>Pieridae</taxon>
        <taxon>Dismorphiinae</taxon>
        <taxon>Leptidea</taxon>
    </lineage>
</organism>
<dbReference type="Pfam" id="PF25556">
    <property type="entry name" value="SET_TTL"/>
    <property type="match status" value="1"/>
</dbReference>
<dbReference type="AlphaFoldDB" id="A0A5E4QDC6"/>
<keyword evidence="3" id="KW-1185">Reference proteome</keyword>
<protein>
    <recommendedName>
        <fullName evidence="1">Tubulin--tyrosine ligase-like protein 12 SET-like domain-containing protein</fullName>
    </recommendedName>
</protein>
<evidence type="ECO:0000259" key="1">
    <source>
        <dbReference type="Pfam" id="PF25556"/>
    </source>
</evidence>
<dbReference type="Proteomes" id="UP000324832">
    <property type="component" value="Unassembled WGS sequence"/>
</dbReference>
<reference evidence="2 3" key="1">
    <citation type="submission" date="2017-07" db="EMBL/GenBank/DDBJ databases">
        <authorList>
            <person name="Talla V."/>
            <person name="Backstrom N."/>
        </authorList>
    </citation>
    <scope>NUCLEOTIDE SEQUENCE [LARGE SCALE GENOMIC DNA]</scope>
</reference>
<sequence length="126" mass="14795">MELLAWSFTHWTSADIYLLSGVPENFWHTLCKKLNNQIFESGLSFQLVQIDYEHEEKHMILCELSLQNVPGLLQRMCNLMGITCNFVVEQIDEISKQLWKYTNTYSVAGNELSTKDRVPVWYIMDE</sequence>